<protein>
    <recommendedName>
        <fullName evidence="9">ENTH domain-containing protein</fullName>
    </recommendedName>
</protein>
<dbReference type="GO" id="GO:0072583">
    <property type="term" value="P:clathrin-dependent endocytosis"/>
    <property type="evidence" value="ECO:0007669"/>
    <property type="project" value="InterPro"/>
</dbReference>
<dbReference type="InterPro" id="IPR011417">
    <property type="entry name" value="ANTH_dom"/>
</dbReference>
<evidence type="ECO:0000256" key="2">
    <source>
        <dbReference type="ARBA" id="ARBA00004555"/>
    </source>
</evidence>
<feature type="domain" description="ENTH" evidence="9">
    <location>
        <begin position="26"/>
        <end position="165"/>
    </location>
</feature>
<keyword evidence="11" id="KW-1185">Reference proteome</keyword>
<dbReference type="PROSITE" id="PS50942">
    <property type="entry name" value="ENTH"/>
    <property type="match status" value="1"/>
</dbReference>
<dbReference type="GO" id="GO:0006900">
    <property type="term" value="P:vesicle budding from membrane"/>
    <property type="evidence" value="ECO:0007669"/>
    <property type="project" value="TreeGrafter"/>
</dbReference>
<proteinExistence type="predicted"/>
<dbReference type="InterPro" id="IPR045192">
    <property type="entry name" value="AP180-like"/>
</dbReference>
<evidence type="ECO:0000256" key="7">
    <source>
        <dbReference type="ARBA" id="ARBA00023176"/>
    </source>
</evidence>
<keyword evidence="7" id="KW-0168">Coated pit</keyword>
<organism evidence="10 11">
    <name type="scientific">Acacia crassicarpa</name>
    <name type="common">northern wattle</name>
    <dbReference type="NCBI Taxonomy" id="499986"/>
    <lineage>
        <taxon>Eukaryota</taxon>
        <taxon>Viridiplantae</taxon>
        <taxon>Streptophyta</taxon>
        <taxon>Embryophyta</taxon>
        <taxon>Tracheophyta</taxon>
        <taxon>Spermatophyta</taxon>
        <taxon>Magnoliopsida</taxon>
        <taxon>eudicotyledons</taxon>
        <taxon>Gunneridae</taxon>
        <taxon>Pentapetalae</taxon>
        <taxon>rosids</taxon>
        <taxon>fabids</taxon>
        <taxon>Fabales</taxon>
        <taxon>Fabaceae</taxon>
        <taxon>Caesalpinioideae</taxon>
        <taxon>mimosoid clade</taxon>
        <taxon>Acacieae</taxon>
        <taxon>Acacia</taxon>
    </lineage>
</organism>
<keyword evidence="8" id="KW-0968">Cytoplasmic vesicle</keyword>
<dbReference type="Gene3D" id="1.25.40.90">
    <property type="match status" value="1"/>
</dbReference>
<dbReference type="Proteomes" id="UP001293593">
    <property type="component" value="Unassembled WGS sequence"/>
</dbReference>
<dbReference type="GO" id="GO:0030136">
    <property type="term" value="C:clathrin-coated vesicle"/>
    <property type="evidence" value="ECO:0007669"/>
    <property type="project" value="UniProtKB-SubCell"/>
</dbReference>
<comment type="subcellular location">
    <subcellularLocation>
        <location evidence="1">Cytoplasmic vesicle</location>
        <location evidence="1">Clathrin-coated vesicle</location>
    </subcellularLocation>
    <subcellularLocation>
        <location evidence="2">Golgi apparatus</location>
    </subcellularLocation>
    <subcellularLocation>
        <location evidence="3">Membrane</location>
        <location evidence="3">Clathrin-coated pit</location>
    </subcellularLocation>
</comment>
<name>A0AAE1MV83_9FABA</name>
<evidence type="ECO:0000256" key="5">
    <source>
        <dbReference type="ARBA" id="ARBA00023034"/>
    </source>
</evidence>
<dbReference type="InterPro" id="IPR048050">
    <property type="entry name" value="ANTH_N_plant"/>
</dbReference>
<dbReference type="PANTHER" id="PTHR22951:SF24">
    <property type="entry name" value="ENTH DOMAIN-CONTAINING PROTEIN"/>
    <property type="match status" value="1"/>
</dbReference>
<dbReference type="CDD" id="cd16987">
    <property type="entry name" value="ANTH_N_AP180_plant"/>
    <property type="match status" value="1"/>
</dbReference>
<accession>A0AAE1MV83</accession>
<evidence type="ECO:0000259" key="9">
    <source>
        <dbReference type="PROSITE" id="PS50942"/>
    </source>
</evidence>
<evidence type="ECO:0000313" key="11">
    <source>
        <dbReference type="Proteomes" id="UP001293593"/>
    </source>
</evidence>
<dbReference type="FunFam" id="1.25.40.90:FF:000035">
    <property type="entry name" value="Putative clathrin assembly protein At4g40080"/>
    <property type="match status" value="1"/>
</dbReference>
<evidence type="ECO:0000256" key="4">
    <source>
        <dbReference type="ARBA" id="ARBA00022583"/>
    </source>
</evidence>
<dbReference type="AlphaFoldDB" id="A0AAE1MV83"/>
<keyword evidence="5" id="KW-0333">Golgi apparatus</keyword>
<dbReference type="GO" id="GO:0005546">
    <property type="term" value="F:phosphatidylinositol-4,5-bisphosphate binding"/>
    <property type="evidence" value="ECO:0007669"/>
    <property type="project" value="TreeGrafter"/>
</dbReference>
<keyword evidence="6" id="KW-0472">Membrane</keyword>
<comment type="caution">
    <text evidence="10">The sequence shown here is derived from an EMBL/GenBank/DDBJ whole genome shotgun (WGS) entry which is preliminary data.</text>
</comment>
<reference evidence="10" key="1">
    <citation type="submission" date="2023-10" db="EMBL/GenBank/DDBJ databases">
        <title>Chromosome-level genome of the transformable northern wattle, Acacia crassicarpa.</title>
        <authorList>
            <person name="Massaro I."/>
            <person name="Sinha N.R."/>
            <person name="Poethig S."/>
            <person name="Leichty A.R."/>
        </authorList>
    </citation>
    <scope>NUCLEOTIDE SEQUENCE</scope>
    <source>
        <strain evidence="10">Acra3RX</strain>
        <tissue evidence="10">Leaf</tissue>
    </source>
</reference>
<dbReference type="GO" id="GO:0032050">
    <property type="term" value="F:clathrin heavy chain binding"/>
    <property type="evidence" value="ECO:0007669"/>
    <property type="project" value="TreeGrafter"/>
</dbReference>
<sequence>MAQKKRLRNFIYILKEKVSVFAASLSFPRHVSAVRVSILRATTHSISTPPSEARILAVITIATNGSHLLPPACINALICRLHRTSSATVALKCLFTLHNLIVRGPLTLKDHLACYPSYDGRNILNLSSFRDDSDVESLELSSWVRWYSGVLEQSLSVSRVLGYYLSSSSNSKKNTHDRKTLGLSNSELFRKIDVLVGFVEQISRVPESLQLQRNDLVYEMVRLVGEDYRIVQYEIFLRVEELRDRVEDLEVDEMAELVRDCTRLKDSKEGLVLLFVNRKKNDSFWELIEQTKKEAATKKEEREGRWLTVKTSRRGEASELTRSNNPFLETGQLIRVPVTRLPRMVPTVG</sequence>
<dbReference type="SMART" id="SM00273">
    <property type="entry name" value="ENTH"/>
    <property type="match status" value="1"/>
</dbReference>
<dbReference type="GO" id="GO:0005794">
    <property type="term" value="C:Golgi apparatus"/>
    <property type="evidence" value="ECO:0007669"/>
    <property type="project" value="UniProtKB-SubCell"/>
</dbReference>
<dbReference type="GO" id="GO:0000149">
    <property type="term" value="F:SNARE binding"/>
    <property type="evidence" value="ECO:0007669"/>
    <property type="project" value="TreeGrafter"/>
</dbReference>
<dbReference type="Pfam" id="PF07651">
    <property type="entry name" value="ANTH"/>
    <property type="match status" value="1"/>
</dbReference>
<evidence type="ECO:0000256" key="8">
    <source>
        <dbReference type="ARBA" id="ARBA00023329"/>
    </source>
</evidence>
<evidence type="ECO:0000256" key="6">
    <source>
        <dbReference type="ARBA" id="ARBA00023136"/>
    </source>
</evidence>
<evidence type="ECO:0000256" key="1">
    <source>
        <dbReference type="ARBA" id="ARBA00004132"/>
    </source>
</evidence>
<evidence type="ECO:0000313" key="10">
    <source>
        <dbReference type="EMBL" id="KAK4276848.1"/>
    </source>
</evidence>
<dbReference type="EMBL" id="JAWXYG010000003">
    <property type="protein sequence ID" value="KAK4276848.1"/>
    <property type="molecule type" value="Genomic_DNA"/>
</dbReference>
<gene>
    <name evidence="10" type="ORF">QN277_014953</name>
</gene>
<dbReference type="SUPFAM" id="SSF48464">
    <property type="entry name" value="ENTH/VHS domain"/>
    <property type="match status" value="1"/>
</dbReference>
<dbReference type="GO" id="GO:0005905">
    <property type="term" value="C:clathrin-coated pit"/>
    <property type="evidence" value="ECO:0007669"/>
    <property type="project" value="UniProtKB-SubCell"/>
</dbReference>
<dbReference type="GO" id="GO:0005545">
    <property type="term" value="F:1-phosphatidylinositol binding"/>
    <property type="evidence" value="ECO:0007669"/>
    <property type="project" value="TreeGrafter"/>
</dbReference>
<dbReference type="PANTHER" id="PTHR22951">
    <property type="entry name" value="CLATHRIN ASSEMBLY PROTEIN"/>
    <property type="match status" value="1"/>
</dbReference>
<dbReference type="InterPro" id="IPR013809">
    <property type="entry name" value="ENTH"/>
</dbReference>
<evidence type="ECO:0000256" key="3">
    <source>
        <dbReference type="ARBA" id="ARBA00004600"/>
    </source>
</evidence>
<dbReference type="InterPro" id="IPR008942">
    <property type="entry name" value="ENTH_VHS"/>
</dbReference>
<dbReference type="GO" id="GO:0048268">
    <property type="term" value="P:clathrin coat assembly"/>
    <property type="evidence" value="ECO:0007669"/>
    <property type="project" value="InterPro"/>
</dbReference>
<keyword evidence="4" id="KW-0254">Endocytosis</keyword>